<dbReference type="GO" id="GO:0032267">
    <property type="term" value="F:tRNA(Ile)-lysidine synthase activity"/>
    <property type="evidence" value="ECO:0007669"/>
    <property type="project" value="UniProtKB-EC"/>
</dbReference>
<comment type="subcellular location">
    <subcellularLocation>
        <location evidence="6">Cytoplasm</location>
    </subcellularLocation>
</comment>
<evidence type="ECO:0000256" key="3">
    <source>
        <dbReference type="ARBA" id="ARBA00022741"/>
    </source>
</evidence>
<dbReference type="PANTHER" id="PTHR43033">
    <property type="entry name" value="TRNA(ILE)-LYSIDINE SYNTHASE-RELATED"/>
    <property type="match status" value="1"/>
</dbReference>
<comment type="catalytic activity">
    <reaction evidence="5 6">
        <text>cytidine(34) in tRNA(Ile2) + L-lysine + ATP = lysidine(34) in tRNA(Ile2) + AMP + diphosphate + H(+)</text>
        <dbReference type="Rhea" id="RHEA:43744"/>
        <dbReference type="Rhea" id="RHEA-COMP:10625"/>
        <dbReference type="Rhea" id="RHEA-COMP:10670"/>
        <dbReference type="ChEBI" id="CHEBI:15378"/>
        <dbReference type="ChEBI" id="CHEBI:30616"/>
        <dbReference type="ChEBI" id="CHEBI:32551"/>
        <dbReference type="ChEBI" id="CHEBI:33019"/>
        <dbReference type="ChEBI" id="CHEBI:82748"/>
        <dbReference type="ChEBI" id="CHEBI:83665"/>
        <dbReference type="ChEBI" id="CHEBI:456215"/>
        <dbReference type="EC" id="6.3.4.19"/>
    </reaction>
</comment>
<evidence type="ECO:0000313" key="8">
    <source>
        <dbReference type="EMBL" id="SHF01517.1"/>
    </source>
</evidence>
<comment type="domain">
    <text evidence="6">The N-terminal region contains the highly conserved SGGXDS motif, predicted to be a P-loop motif involved in ATP binding.</text>
</comment>
<dbReference type="Gene3D" id="3.40.50.620">
    <property type="entry name" value="HUPs"/>
    <property type="match status" value="1"/>
</dbReference>
<dbReference type="SUPFAM" id="SSF52402">
    <property type="entry name" value="Adenine nucleotide alpha hydrolases-like"/>
    <property type="match status" value="1"/>
</dbReference>
<dbReference type="PANTHER" id="PTHR43033:SF1">
    <property type="entry name" value="TRNA(ILE)-LYSIDINE SYNTHASE-RELATED"/>
    <property type="match status" value="1"/>
</dbReference>
<dbReference type="InterPro" id="IPR012795">
    <property type="entry name" value="tRNA_Ile_lys_synt_N"/>
</dbReference>
<dbReference type="Pfam" id="PF01171">
    <property type="entry name" value="ATP_bind_3"/>
    <property type="match status" value="1"/>
</dbReference>
<dbReference type="EMBL" id="FQUV01000003">
    <property type="protein sequence ID" value="SHF01517.1"/>
    <property type="molecule type" value="Genomic_DNA"/>
</dbReference>
<dbReference type="InterPro" id="IPR014729">
    <property type="entry name" value="Rossmann-like_a/b/a_fold"/>
</dbReference>
<keyword evidence="3 6" id="KW-0547">Nucleotide-binding</keyword>
<evidence type="ECO:0000256" key="5">
    <source>
        <dbReference type="ARBA" id="ARBA00048539"/>
    </source>
</evidence>
<keyword evidence="4 6" id="KW-0067">ATP-binding</keyword>
<evidence type="ECO:0000256" key="4">
    <source>
        <dbReference type="ARBA" id="ARBA00022840"/>
    </source>
</evidence>
<dbReference type="AlphaFoldDB" id="A0A1M4Y6U0"/>
<dbReference type="STRING" id="1486859.SAMN05444273_103442"/>
<evidence type="ECO:0000256" key="2">
    <source>
        <dbReference type="ARBA" id="ARBA00022694"/>
    </source>
</evidence>
<dbReference type="InterPro" id="IPR012094">
    <property type="entry name" value="tRNA_Ile_lys_synt"/>
</dbReference>
<feature type="binding site" evidence="6">
    <location>
        <begin position="25"/>
        <end position="30"/>
    </location>
    <ligand>
        <name>ATP</name>
        <dbReference type="ChEBI" id="CHEBI:30616"/>
    </ligand>
</feature>
<accession>A0A1M4Y6U0</accession>
<proteinExistence type="inferred from homology"/>
<keyword evidence="2 6" id="KW-0819">tRNA processing</keyword>
<organism evidence="8 9">
    <name type="scientific">Litoreibacter ascidiaceicola</name>
    <dbReference type="NCBI Taxonomy" id="1486859"/>
    <lineage>
        <taxon>Bacteria</taxon>
        <taxon>Pseudomonadati</taxon>
        <taxon>Pseudomonadota</taxon>
        <taxon>Alphaproteobacteria</taxon>
        <taxon>Rhodobacterales</taxon>
        <taxon>Roseobacteraceae</taxon>
        <taxon>Litoreibacter</taxon>
    </lineage>
</organism>
<comment type="function">
    <text evidence="6">Ligates lysine onto the cytidine present at position 34 of the AUA codon-specific tRNA(Ile) that contains the anticodon CAU, in an ATP-dependent manner. Cytidine is converted to lysidine, thus changing the amino acid specificity of the tRNA from methionine to isoleucine.</text>
</comment>
<dbReference type="RefSeq" id="WP_073142692.1">
    <property type="nucleotide sequence ID" value="NZ_FQUV01000003.1"/>
</dbReference>
<sequence length="407" mass="44483">MTAAALPENFLTSLKPDSVLGVAVSGGGDSMALLYMLLQAGVPVRVATVNHNLRDEAEAEAQAVAAYCAIRGVSHDELHWHWDGTGNLQDQARRGRYRLLSDWAAEAGLGSVALGHTADDNIETFLMGLARGAGLDGLSGMQPSFSRKGVAFHRPLLHARRSELRDMLRGAGINWCDDPSNDDPGYQRIQVRQSMSALEAAGIATEQIEMSLSNLQATRRDLNAELAAEVEGHVRLDRGDLCFDLHWLEAKSPESQRRLLNSALQFVAGQDYPPRGAKTMRVLADLRQKSVLHGCVITSNDAELRVGRELNAVAELRVPSTEVWDQRWSVAGPHSKTTEIRALGEAGLAQCAVSWRDTGLPRASVLASPSVWEGDRLMAAPLAGWDNNWSLTLRQHDCEYLEFVLSH</sequence>
<name>A0A1M4Y6U0_9RHOB</name>
<dbReference type="GO" id="GO:0005524">
    <property type="term" value="F:ATP binding"/>
    <property type="evidence" value="ECO:0007669"/>
    <property type="project" value="UniProtKB-UniRule"/>
</dbReference>
<evidence type="ECO:0000259" key="7">
    <source>
        <dbReference type="Pfam" id="PF01171"/>
    </source>
</evidence>
<evidence type="ECO:0000256" key="6">
    <source>
        <dbReference type="HAMAP-Rule" id="MF_01161"/>
    </source>
</evidence>
<keyword evidence="9" id="KW-1185">Reference proteome</keyword>
<keyword evidence="6" id="KW-0963">Cytoplasm</keyword>
<dbReference type="GO" id="GO:0006400">
    <property type="term" value="P:tRNA modification"/>
    <property type="evidence" value="ECO:0007669"/>
    <property type="project" value="UniProtKB-UniRule"/>
</dbReference>
<comment type="similarity">
    <text evidence="6">Belongs to the tRNA(Ile)-lysidine synthase family.</text>
</comment>
<dbReference type="HAMAP" id="MF_01161">
    <property type="entry name" value="tRNA_Ile_lys_synt"/>
    <property type="match status" value="1"/>
</dbReference>
<dbReference type="EC" id="6.3.4.19" evidence="6"/>
<dbReference type="OrthoDB" id="9807403at2"/>
<dbReference type="Proteomes" id="UP000184144">
    <property type="component" value="Unassembled WGS sequence"/>
</dbReference>
<feature type="domain" description="tRNA(Ile)-lysidine/2-thiocytidine synthase N-terminal" evidence="7">
    <location>
        <begin position="21"/>
        <end position="193"/>
    </location>
</feature>
<protein>
    <recommendedName>
        <fullName evidence="6">tRNA(Ile)-lysidine synthase</fullName>
        <ecNumber evidence="6">6.3.4.19</ecNumber>
    </recommendedName>
    <alternativeName>
        <fullName evidence="6">tRNA(Ile)-2-lysyl-cytidine synthase</fullName>
    </alternativeName>
    <alternativeName>
        <fullName evidence="6">tRNA(Ile)-lysidine synthetase</fullName>
    </alternativeName>
</protein>
<evidence type="ECO:0000313" key="9">
    <source>
        <dbReference type="Proteomes" id="UP000184144"/>
    </source>
</evidence>
<evidence type="ECO:0000256" key="1">
    <source>
        <dbReference type="ARBA" id="ARBA00022598"/>
    </source>
</evidence>
<gene>
    <name evidence="6" type="primary">tilS</name>
    <name evidence="8" type="ORF">SAMN05444273_103442</name>
</gene>
<dbReference type="GO" id="GO:0005737">
    <property type="term" value="C:cytoplasm"/>
    <property type="evidence" value="ECO:0007669"/>
    <property type="project" value="UniProtKB-SubCell"/>
</dbReference>
<keyword evidence="1 6" id="KW-0436">Ligase</keyword>
<dbReference type="InterPro" id="IPR011063">
    <property type="entry name" value="TilS/TtcA_N"/>
</dbReference>
<dbReference type="CDD" id="cd01992">
    <property type="entry name" value="TilS_N"/>
    <property type="match status" value="1"/>
</dbReference>
<dbReference type="NCBIfam" id="TIGR02432">
    <property type="entry name" value="lysidine_TilS_N"/>
    <property type="match status" value="1"/>
</dbReference>
<reference evidence="9" key="1">
    <citation type="submission" date="2016-11" db="EMBL/GenBank/DDBJ databases">
        <authorList>
            <person name="Varghese N."/>
            <person name="Submissions S."/>
        </authorList>
    </citation>
    <scope>NUCLEOTIDE SEQUENCE [LARGE SCALE GENOMIC DNA]</scope>
    <source>
        <strain evidence="9">DSM 100566</strain>
    </source>
</reference>